<dbReference type="KEGG" id="vhy:G7082_14005"/>
<dbReference type="Proteomes" id="UP000501747">
    <property type="component" value="Chromosome"/>
</dbReference>
<dbReference type="PANTHER" id="PTHR46517">
    <property type="entry name" value="FRUCTOSE-2,6-BISPHOSPHATASE TIGAR"/>
    <property type="match status" value="1"/>
</dbReference>
<evidence type="ECO:0000256" key="3">
    <source>
        <dbReference type="PIRSR" id="PIRSR613078-2"/>
    </source>
</evidence>
<dbReference type="GO" id="GO:0045820">
    <property type="term" value="P:negative regulation of glycolytic process"/>
    <property type="evidence" value="ECO:0007669"/>
    <property type="project" value="TreeGrafter"/>
</dbReference>
<evidence type="ECO:0000313" key="5">
    <source>
        <dbReference type="Proteomes" id="UP000501747"/>
    </source>
</evidence>
<sequence>MTTFFCVRHGKTEYNLNKIFQGGLVDSPLLPEGIENAKKVGTYLSDIAFDRAFASPQKRAQDTALNILQNHPTAIQLETINDLREMEFGTWDGLPEENFHHLEEFQHLVNEPHLYDPTDFQGESFDTLIQRLLAVFNDLSYTYPNDTILIVSHGLALQTILKHLDGSPLSKLREGKFLDNTSVTVIENSDKRDVYNIIKWNDTSYLD</sequence>
<dbReference type="InterPro" id="IPR029033">
    <property type="entry name" value="His_PPase_superfam"/>
</dbReference>
<dbReference type="GO" id="GO:0043456">
    <property type="term" value="P:regulation of pentose-phosphate shunt"/>
    <property type="evidence" value="ECO:0007669"/>
    <property type="project" value="TreeGrafter"/>
</dbReference>
<keyword evidence="5" id="KW-1185">Reference proteome</keyword>
<dbReference type="GO" id="GO:0004331">
    <property type="term" value="F:fructose-2,6-bisphosphate 2-phosphatase activity"/>
    <property type="evidence" value="ECO:0007669"/>
    <property type="project" value="TreeGrafter"/>
</dbReference>
<dbReference type="CDD" id="cd07067">
    <property type="entry name" value="HP_PGM_like"/>
    <property type="match status" value="1"/>
</dbReference>
<dbReference type="PANTHER" id="PTHR46517:SF1">
    <property type="entry name" value="FRUCTOSE-2,6-BISPHOSPHATASE TIGAR"/>
    <property type="match status" value="1"/>
</dbReference>
<dbReference type="Pfam" id="PF00300">
    <property type="entry name" value="His_Phos_1"/>
    <property type="match status" value="1"/>
</dbReference>
<keyword evidence="1" id="KW-0378">Hydrolase</keyword>
<reference evidence="4 5" key="1">
    <citation type="submission" date="2020-03" db="EMBL/GenBank/DDBJ databases">
        <title>Vagococcus sp. nov., isolated from beetles.</title>
        <authorList>
            <person name="Hyun D.-W."/>
            <person name="Bae J.-W."/>
        </authorList>
    </citation>
    <scope>NUCLEOTIDE SEQUENCE [LARGE SCALE GENOMIC DNA]</scope>
    <source>
        <strain evidence="4 5">HDW17B</strain>
    </source>
</reference>
<dbReference type="InterPro" id="IPR051695">
    <property type="entry name" value="Phosphoglycerate_Mutase"/>
</dbReference>
<dbReference type="RefSeq" id="WP_166035821.1">
    <property type="nucleotide sequence ID" value="NZ_CP049887.1"/>
</dbReference>
<dbReference type="GO" id="GO:0005829">
    <property type="term" value="C:cytosol"/>
    <property type="evidence" value="ECO:0007669"/>
    <property type="project" value="TreeGrafter"/>
</dbReference>
<feature type="active site" description="Tele-phosphohistidine intermediate" evidence="2">
    <location>
        <position position="9"/>
    </location>
</feature>
<protein>
    <submittedName>
        <fullName evidence="4">Histidine phosphatase family protein</fullName>
    </submittedName>
</protein>
<accession>A0A6G8AWV0</accession>
<dbReference type="SUPFAM" id="SSF53254">
    <property type="entry name" value="Phosphoglycerate mutase-like"/>
    <property type="match status" value="1"/>
</dbReference>
<dbReference type="SMART" id="SM00855">
    <property type="entry name" value="PGAM"/>
    <property type="match status" value="1"/>
</dbReference>
<feature type="binding site" evidence="3">
    <location>
        <position position="59"/>
    </location>
    <ligand>
        <name>substrate</name>
    </ligand>
</feature>
<feature type="active site" description="Proton donor/acceptor" evidence="2">
    <location>
        <position position="85"/>
    </location>
</feature>
<organism evidence="4 5">
    <name type="scientific">Vagococcus hydrophili</name>
    <dbReference type="NCBI Taxonomy" id="2714947"/>
    <lineage>
        <taxon>Bacteria</taxon>
        <taxon>Bacillati</taxon>
        <taxon>Bacillota</taxon>
        <taxon>Bacilli</taxon>
        <taxon>Lactobacillales</taxon>
        <taxon>Enterococcaceae</taxon>
        <taxon>Vagococcus</taxon>
    </lineage>
</organism>
<evidence type="ECO:0000256" key="2">
    <source>
        <dbReference type="PIRSR" id="PIRSR613078-1"/>
    </source>
</evidence>
<dbReference type="Gene3D" id="3.40.50.1240">
    <property type="entry name" value="Phosphoglycerate mutase-like"/>
    <property type="match status" value="1"/>
</dbReference>
<dbReference type="InterPro" id="IPR013078">
    <property type="entry name" value="His_Pase_superF_clade-1"/>
</dbReference>
<gene>
    <name evidence="4" type="ORF">G7082_14005</name>
</gene>
<evidence type="ECO:0000256" key="1">
    <source>
        <dbReference type="ARBA" id="ARBA00022801"/>
    </source>
</evidence>
<dbReference type="AlphaFoldDB" id="A0A6G8AWV0"/>
<dbReference type="EMBL" id="CP049887">
    <property type="protein sequence ID" value="QIL49534.1"/>
    <property type="molecule type" value="Genomic_DNA"/>
</dbReference>
<feature type="binding site" evidence="3">
    <location>
        <begin position="8"/>
        <end position="15"/>
    </location>
    <ligand>
        <name>substrate</name>
    </ligand>
</feature>
<proteinExistence type="predicted"/>
<evidence type="ECO:0000313" key="4">
    <source>
        <dbReference type="EMBL" id="QIL49534.1"/>
    </source>
</evidence>
<name>A0A6G8AWV0_9ENTE</name>